<accession>A0AAV7QNL2</accession>
<dbReference type="AlphaFoldDB" id="A0AAV7QNL2"/>
<evidence type="ECO:0000313" key="4">
    <source>
        <dbReference type="Proteomes" id="UP001066276"/>
    </source>
</evidence>
<evidence type="ECO:0000256" key="2">
    <source>
        <dbReference type="SAM" id="MobiDB-lite"/>
    </source>
</evidence>
<comment type="caution">
    <text evidence="3">The sequence shown here is derived from an EMBL/GenBank/DDBJ whole genome shotgun (WGS) entry which is preliminary data.</text>
</comment>
<feature type="coiled-coil region" evidence="1">
    <location>
        <begin position="174"/>
        <end position="257"/>
    </location>
</feature>
<organism evidence="3 4">
    <name type="scientific">Pleurodeles waltl</name>
    <name type="common">Iberian ribbed newt</name>
    <dbReference type="NCBI Taxonomy" id="8319"/>
    <lineage>
        <taxon>Eukaryota</taxon>
        <taxon>Metazoa</taxon>
        <taxon>Chordata</taxon>
        <taxon>Craniata</taxon>
        <taxon>Vertebrata</taxon>
        <taxon>Euteleostomi</taxon>
        <taxon>Amphibia</taxon>
        <taxon>Batrachia</taxon>
        <taxon>Caudata</taxon>
        <taxon>Salamandroidea</taxon>
        <taxon>Salamandridae</taxon>
        <taxon>Pleurodelinae</taxon>
        <taxon>Pleurodeles</taxon>
    </lineage>
</organism>
<proteinExistence type="predicted"/>
<gene>
    <name evidence="3" type="ORF">NDU88_008423</name>
</gene>
<reference evidence="3" key="1">
    <citation type="journal article" date="2022" name="bioRxiv">
        <title>Sequencing and chromosome-scale assembly of the giantPleurodeles waltlgenome.</title>
        <authorList>
            <person name="Brown T."/>
            <person name="Elewa A."/>
            <person name="Iarovenko S."/>
            <person name="Subramanian E."/>
            <person name="Araus A.J."/>
            <person name="Petzold A."/>
            <person name="Susuki M."/>
            <person name="Suzuki K.-i.T."/>
            <person name="Hayashi T."/>
            <person name="Toyoda A."/>
            <person name="Oliveira C."/>
            <person name="Osipova E."/>
            <person name="Leigh N.D."/>
            <person name="Simon A."/>
            <person name="Yun M.H."/>
        </authorList>
    </citation>
    <scope>NUCLEOTIDE SEQUENCE</scope>
    <source>
        <strain evidence="3">20211129_DDA</strain>
        <tissue evidence="3">Liver</tissue>
    </source>
</reference>
<name>A0AAV7QNL2_PLEWA</name>
<protein>
    <submittedName>
        <fullName evidence="3">Uncharacterized protein</fullName>
    </submittedName>
</protein>
<dbReference type="Gene3D" id="3.30.70.1820">
    <property type="entry name" value="L1 transposable element, RRM domain"/>
    <property type="match status" value="1"/>
</dbReference>
<keyword evidence="4" id="KW-1185">Reference proteome</keyword>
<dbReference type="InterPro" id="IPR004244">
    <property type="entry name" value="Transposase_22"/>
</dbReference>
<feature type="compositionally biased region" description="Polar residues" evidence="2">
    <location>
        <begin position="9"/>
        <end position="37"/>
    </location>
</feature>
<feature type="region of interest" description="Disordered" evidence="2">
    <location>
        <begin position="1"/>
        <end position="73"/>
    </location>
</feature>
<evidence type="ECO:0000256" key="1">
    <source>
        <dbReference type="SAM" id="Coils"/>
    </source>
</evidence>
<dbReference type="PANTHER" id="PTHR11505">
    <property type="entry name" value="L1 TRANSPOSABLE ELEMENT-RELATED"/>
    <property type="match status" value="1"/>
</dbReference>
<evidence type="ECO:0000313" key="3">
    <source>
        <dbReference type="EMBL" id="KAJ1142096.1"/>
    </source>
</evidence>
<keyword evidence="1" id="KW-0175">Coiled coil</keyword>
<dbReference type="Proteomes" id="UP001066276">
    <property type="component" value="Chromosome 6"/>
</dbReference>
<dbReference type="EMBL" id="JANPWB010000010">
    <property type="protein sequence ID" value="KAJ1142096.1"/>
    <property type="molecule type" value="Genomic_DNA"/>
</dbReference>
<sequence>MEQSVKWLSRSTEPLLQIRSQPSTSLPASVATESPSVSPIPATPGNLPLVRHSSSPQLKEKHSEKPPYPLFSNPNSNFKGSLKLIEGDTKEGGFESITLPSEATLTYTRVSSALASNFVLEGPRVEVFDSPAVNSKSKTGSQTLTSSPNLLIPDCSSCRTKGTSTMEELMGQILAELRANKLSQEETHRKTKDQLTQLNTHLTLLSSRVSQVEQRVSDLEDVEKQAESATSRIQSELEDLQLKLDEVENRSRCSNLRCVVVPEETEAASSVAKVVSELIYKAVLPDRNKMEGDRSIMRAHRVPFTRPANAKYPLTNLVNFGDYRIKERILFQARKVREFKYDDSFTFCVFSDMSVAAAHQRRKFVGLIDDFKRLGAPAGIV</sequence>